<comment type="caution">
    <text evidence="2">The sequence shown here is derived from an EMBL/GenBank/DDBJ whole genome shotgun (WGS) entry which is preliminary data.</text>
</comment>
<proteinExistence type="predicted"/>
<keyword evidence="3" id="KW-1185">Reference proteome</keyword>
<gene>
    <name evidence="2" type="ORF">PTQ27_11230</name>
</gene>
<dbReference type="Proteomes" id="UP001221909">
    <property type="component" value="Unassembled WGS sequence"/>
</dbReference>
<sequence length="97" mass="11422">MQKYRAETTFSLLVAITLFALILLVFSRWQSEQNYRLRKHFQQQQAVQLLENQIALKLANLDCESQITQNGIRYQIECPTHRLSIQFPLGKIELNND</sequence>
<evidence type="ECO:0000256" key="1">
    <source>
        <dbReference type="SAM" id="Phobius"/>
    </source>
</evidence>
<accession>A0ABT5MS70</accession>
<name>A0ABT5MS70_9PAST</name>
<keyword evidence="1" id="KW-0472">Membrane</keyword>
<dbReference type="RefSeq" id="WP_273749842.1">
    <property type="nucleotide sequence ID" value="NZ_JAQSJE010000011.1"/>
</dbReference>
<reference evidence="2 3" key="1">
    <citation type="submission" date="2023-02" db="EMBL/GenBank/DDBJ databases">
        <title>Mannheimia cairiniae sp. nov., a novel species of Mannheimia obtained from moscovy ducks (Cairina moschata) and reclassification of Mannheimia ovis as heterotypic synonym of Mannheimia pernigra.</title>
        <authorList>
            <person name="Christensen H."/>
        </authorList>
    </citation>
    <scope>NUCLEOTIDE SEQUENCE [LARGE SCALE GENOMIC DNA]</scope>
    <source>
        <strain evidence="2 3">AT1</strain>
    </source>
</reference>
<feature type="transmembrane region" description="Helical" evidence="1">
    <location>
        <begin position="12"/>
        <end position="29"/>
    </location>
</feature>
<keyword evidence="1" id="KW-0812">Transmembrane</keyword>
<keyword evidence="1" id="KW-1133">Transmembrane helix</keyword>
<dbReference type="InterPro" id="IPR020511">
    <property type="entry name" value="Uncharacterised_HI0941"/>
</dbReference>
<evidence type="ECO:0000313" key="3">
    <source>
        <dbReference type="Proteomes" id="UP001221909"/>
    </source>
</evidence>
<evidence type="ECO:0000313" key="2">
    <source>
        <dbReference type="EMBL" id="MDD0825030.1"/>
    </source>
</evidence>
<organism evidence="2 3">
    <name type="scientific">Mannheimia cairinae</name>
    <dbReference type="NCBI Taxonomy" id="3025936"/>
    <lineage>
        <taxon>Bacteria</taxon>
        <taxon>Pseudomonadati</taxon>
        <taxon>Pseudomonadota</taxon>
        <taxon>Gammaproteobacteria</taxon>
        <taxon>Pasteurellales</taxon>
        <taxon>Pasteurellaceae</taxon>
        <taxon>Mannheimia</taxon>
    </lineage>
</organism>
<protein>
    <submittedName>
        <fullName evidence="2">DUF5374 domain-containing protein</fullName>
    </submittedName>
</protein>
<dbReference type="EMBL" id="JAQSJE010000011">
    <property type="protein sequence ID" value="MDD0825030.1"/>
    <property type="molecule type" value="Genomic_DNA"/>
</dbReference>
<dbReference type="Pfam" id="PF17344">
    <property type="entry name" value="DUF5374"/>
    <property type="match status" value="1"/>
</dbReference>